<feature type="compositionally biased region" description="Polar residues" evidence="1">
    <location>
        <begin position="422"/>
        <end position="440"/>
    </location>
</feature>
<evidence type="ECO:0000256" key="1">
    <source>
        <dbReference type="SAM" id="MobiDB-lite"/>
    </source>
</evidence>
<gene>
    <name evidence="2" type="ORF">BGZ97_005697</name>
</gene>
<feature type="compositionally biased region" description="Polar residues" evidence="1">
    <location>
        <begin position="153"/>
        <end position="170"/>
    </location>
</feature>
<proteinExistence type="predicted"/>
<feature type="compositionally biased region" description="Polar residues" evidence="1">
    <location>
        <begin position="524"/>
        <end position="533"/>
    </location>
</feature>
<keyword evidence="3" id="KW-1185">Reference proteome</keyword>
<reference evidence="2" key="1">
    <citation type="journal article" date="2020" name="Fungal Divers.">
        <title>Resolving the Mortierellaceae phylogeny through synthesis of multi-gene phylogenetics and phylogenomics.</title>
        <authorList>
            <person name="Vandepol N."/>
            <person name="Liber J."/>
            <person name="Desiro A."/>
            <person name="Na H."/>
            <person name="Kennedy M."/>
            <person name="Barry K."/>
            <person name="Grigoriev I.V."/>
            <person name="Miller A.N."/>
            <person name="O'Donnell K."/>
            <person name="Stajich J.E."/>
            <person name="Bonito G."/>
        </authorList>
    </citation>
    <scope>NUCLEOTIDE SEQUENCE</scope>
    <source>
        <strain evidence="2">NVP60</strain>
    </source>
</reference>
<feature type="compositionally biased region" description="Polar residues" evidence="1">
    <location>
        <begin position="331"/>
        <end position="348"/>
    </location>
</feature>
<feature type="compositionally biased region" description="Basic and acidic residues" evidence="1">
    <location>
        <begin position="349"/>
        <end position="359"/>
    </location>
</feature>
<comment type="caution">
    <text evidence="2">The sequence shown here is derived from an EMBL/GenBank/DDBJ whole genome shotgun (WGS) entry which is preliminary data.</text>
</comment>
<feature type="compositionally biased region" description="Gly residues" evidence="1">
    <location>
        <begin position="179"/>
        <end position="213"/>
    </location>
</feature>
<organism evidence="2 3">
    <name type="scientific">Linnemannia gamsii</name>
    <dbReference type="NCBI Taxonomy" id="64522"/>
    <lineage>
        <taxon>Eukaryota</taxon>
        <taxon>Fungi</taxon>
        <taxon>Fungi incertae sedis</taxon>
        <taxon>Mucoromycota</taxon>
        <taxon>Mortierellomycotina</taxon>
        <taxon>Mortierellomycetes</taxon>
        <taxon>Mortierellales</taxon>
        <taxon>Mortierellaceae</taxon>
        <taxon>Linnemannia</taxon>
    </lineage>
</organism>
<evidence type="ECO:0000313" key="2">
    <source>
        <dbReference type="EMBL" id="KAG0317232.1"/>
    </source>
</evidence>
<feature type="compositionally biased region" description="Basic and acidic residues" evidence="1">
    <location>
        <begin position="507"/>
        <end position="523"/>
    </location>
</feature>
<feature type="compositionally biased region" description="Polar residues" evidence="1">
    <location>
        <begin position="489"/>
        <end position="502"/>
    </location>
</feature>
<dbReference type="Proteomes" id="UP000823405">
    <property type="component" value="Unassembled WGS sequence"/>
</dbReference>
<feature type="compositionally biased region" description="Low complexity" evidence="1">
    <location>
        <begin position="360"/>
        <end position="369"/>
    </location>
</feature>
<dbReference type="AlphaFoldDB" id="A0A9P6RGP8"/>
<feature type="compositionally biased region" description="Acidic residues" evidence="1">
    <location>
        <begin position="42"/>
        <end position="53"/>
    </location>
</feature>
<dbReference type="EMBL" id="JAAAIN010000255">
    <property type="protein sequence ID" value="KAG0317232.1"/>
    <property type="molecule type" value="Genomic_DNA"/>
</dbReference>
<name>A0A9P6RGP8_9FUNG</name>
<feature type="compositionally biased region" description="Polar residues" evidence="1">
    <location>
        <begin position="473"/>
        <end position="482"/>
    </location>
</feature>
<feature type="compositionally biased region" description="Polar residues" evidence="1">
    <location>
        <begin position="391"/>
        <end position="400"/>
    </location>
</feature>
<feature type="region of interest" description="Disordered" evidence="1">
    <location>
        <begin position="39"/>
        <end position="215"/>
    </location>
</feature>
<accession>A0A9P6RGP8</accession>
<evidence type="ECO:0000313" key="3">
    <source>
        <dbReference type="Proteomes" id="UP000823405"/>
    </source>
</evidence>
<feature type="region of interest" description="Disordered" evidence="1">
    <location>
        <begin position="317"/>
        <end position="533"/>
    </location>
</feature>
<feature type="compositionally biased region" description="Low complexity" evidence="1">
    <location>
        <begin position="102"/>
        <end position="112"/>
    </location>
</feature>
<protein>
    <recommendedName>
        <fullName evidence="4">RRM domain-containing protein</fullName>
    </recommendedName>
</protein>
<feature type="compositionally biased region" description="Basic and acidic residues" evidence="1">
    <location>
        <begin position="370"/>
        <end position="379"/>
    </location>
</feature>
<sequence length="608" mass="64159">MASGKDKDALDFYDGDDDLLDYGDDLGADLLDGDLAGVGAYDDLELGPEDELGLDLPPLDAVSSTSMEVADQNGTTATAKEEDKAASNIDDFAYDDTDYTKTDASAAESASSKNNNQFISNDDRRDASSSAATTSQKRQSYNDQSEVELGGINRQSSSPSNDRPSYYNDNSTSSSSSPRGGGRGGGLRGRGNQGYGTGSGRGNYQGGGAGRGGHMMSMGMTQQQMYAMQQMGMNMNMGLGMSMGMNGARFSGNDGYGNQGMGYPYNGGAAGGGGGAGTPVRTIHINPKFQNRAGVPTIPGATTAVTASVPAGLDRALGQQQQQGSRQFHQDSGNRQSPGRGNQASRSGSQDRFDGDQRYNRNQQYNNNNKRSDSRDSRDQQGSGSERGGRTDNSYRSSASAERDFGQGLSTARDFGARSGDSPRNSQPHSPMTSYNNRSSPIVGGGSPGLISSRLTPGLKRAGGGSAEESQKAQKSSGSSTPRGEHSRSSTSQGYGSDTGSVSFLRGRQDSGGEDNTQHRQRESLSSSNSNVVPTGFVKVDNIPDSVSDDSIRQLAHGISGVDRVLTLSKKGDRTVVLGFASIEEAKFFRRQINRFAVHAYLPDMRIT</sequence>
<dbReference type="OrthoDB" id="2442127at2759"/>
<evidence type="ECO:0008006" key="4">
    <source>
        <dbReference type="Google" id="ProtNLM"/>
    </source>
</evidence>